<dbReference type="InterPro" id="IPR002699">
    <property type="entry name" value="V_ATPase_D"/>
</dbReference>
<dbReference type="NCBIfam" id="TIGR00309">
    <property type="entry name" value="V_ATPase_subD"/>
    <property type="match status" value="1"/>
</dbReference>
<feature type="coiled-coil region" evidence="4">
    <location>
        <begin position="128"/>
        <end position="162"/>
    </location>
</feature>
<organism evidence="5 6">
    <name type="scientific">Candidatus Protochlamydia amoebophila</name>
    <dbReference type="NCBI Taxonomy" id="362787"/>
    <lineage>
        <taxon>Bacteria</taxon>
        <taxon>Pseudomonadati</taxon>
        <taxon>Chlamydiota</taxon>
        <taxon>Chlamydiia</taxon>
        <taxon>Parachlamydiales</taxon>
        <taxon>Parachlamydiaceae</taxon>
        <taxon>Candidatus Protochlamydia</taxon>
    </lineage>
</organism>
<evidence type="ECO:0000256" key="3">
    <source>
        <dbReference type="ARBA" id="ARBA00023065"/>
    </source>
</evidence>
<gene>
    <name evidence="5" type="primary">atpD_2</name>
    <name evidence="5" type="ORF">DB44_DA00170</name>
</gene>
<dbReference type="PATRIC" id="fig|362787.3.peg.1212"/>
<dbReference type="OMA" id="VQIPGYK"/>
<evidence type="ECO:0000313" key="5">
    <source>
        <dbReference type="EMBL" id="KIC71763.1"/>
    </source>
</evidence>
<dbReference type="Proteomes" id="UP000031465">
    <property type="component" value="Unassembled WGS sequence"/>
</dbReference>
<keyword evidence="4" id="KW-0175">Coiled coil</keyword>
<comment type="similarity">
    <text evidence="1">Belongs to the V-ATPase D subunit family.</text>
</comment>
<dbReference type="Gene3D" id="1.10.287.3240">
    <property type="match status" value="1"/>
</dbReference>
<reference evidence="5 6" key="1">
    <citation type="journal article" date="2014" name="Mol. Biol. Evol.">
        <title>Massive expansion of Ubiquitination-related gene families within the Chlamydiae.</title>
        <authorList>
            <person name="Domman D."/>
            <person name="Collingro A."/>
            <person name="Lagkouvardos I."/>
            <person name="Gehre L."/>
            <person name="Weinmaier T."/>
            <person name="Rattei T."/>
            <person name="Subtil A."/>
            <person name="Horn M."/>
        </authorList>
    </citation>
    <scope>NUCLEOTIDE SEQUENCE [LARGE SCALE GENOMIC DNA]</scope>
    <source>
        <strain evidence="5 6">EI2</strain>
    </source>
</reference>
<proteinExistence type="inferred from homology"/>
<evidence type="ECO:0000256" key="2">
    <source>
        <dbReference type="ARBA" id="ARBA00022448"/>
    </source>
</evidence>
<accession>A0A0C1HAB3</accession>
<dbReference type="EMBL" id="JSAN01000073">
    <property type="protein sequence ID" value="KIC71763.1"/>
    <property type="molecule type" value="Genomic_DNA"/>
</dbReference>
<dbReference type="Pfam" id="PF01813">
    <property type="entry name" value="ATP-synt_D"/>
    <property type="match status" value="1"/>
</dbReference>
<feature type="coiled-coil region" evidence="4">
    <location>
        <begin position="4"/>
        <end position="52"/>
    </location>
</feature>
<comment type="caution">
    <text evidence="5">The sequence shown here is derived from an EMBL/GenBank/DDBJ whole genome shotgun (WGS) entry which is preliminary data.</text>
</comment>
<dbReference type="RefSeq" id="WP_011176224.1">
    <property type="nucleotide sequence ID" value="NZ_JSAN01000073.1"/>
</dbReference>
<protein>
    <submittedName>
        <fullName evidence="5">V-type ATP synthase subunit D</fullName>
    </submittedName>
</protein>
<sequence>MADVKLTKNELRDQQMQLVQLEKYLPTLQLKKAMLQSVIQETRIEIHRLEDLMGKKQDAVNMFSSLLAIKTTIDPMQAIQLKTVFKRYENIAGVEIPYFEGIEFEAFTYSLFETSPWIDAAVLGLRSLVELREQIKITTEQKQALERELREVSIRVNLFEKILIPRAIENIRIIKVFLGDQQLAAVSRAKVAKTKIEANKKAFLLTLSKKEFKHA</sequence>
<dbReference type="AlphaFoldDB" id="A0A0C1HAB3"/>
<dbReference type="NCBIfam" id="NF002565">
    <property type="entry name" value="PRK02195.1"/>
    <property type="match status" value="1"/>
</dbReference>
<evidence type="ECO:0000313" key="6">
    <source>
        <dbReference type="Proteomes" id="UP000031465"/>
    </source>
</evidence>
<name>A0A0C1HAB3_9BACT</name>
<evidence type="ECO:0000256" key="4">
    <source>
        <dbReference type="SAM" id="Coils"/>
    </source>
</evidence>
<dbReference type="GO" id="GO:0046961">
    <property type="term" value="F:proton-transporting ATPase activity, rotational mechanism"/>
    <property type="evidence" value="ECO:0007669"/>
    <property type="project" value="InterPro"/>
</dbReference>
<keyword evidence="2" id="KW-0813">Transport</keyword>
<keyword evidence="3" id="KW-0406">Ion transport</keyword>
<evidence type="ECO:0000256" key="1">
    <source>
        <dbReference type="ARBA" id="ARBA00005850"/>
    </source>
</evidence>